<evidence type="ECO:0000256" key="2">
    <source>
        <dbReference type="ARBA" id="ARBA00006188"/>
    </source>
</evidence>
<dbReference type="Proteomes" id="UP000182334">
    <property type="component" value="Chromosome I"/>
</dbReference>
<dbReference type="InterPro" id="IPR008928">
    <property type="entry name" value="6-hairpin_glycosidase_sf"/>
</dbReference>
<dbReference type="PANTHER" id="PTHR31616">
    <property type="entry name" value="TREHALASE"/>
    <property type="match status" value="1"/>
</dbReference>
<evidence type="ECO:0000313" key="13">
    <source>
        <dbReference type="Proteomes" id="UP000182334"/>
    </source>
</evidence>
<dbReference type="Pfam" id="PF00723">
    <property type="entry name" value="Glyco_hydro_15"/>
    <property type="match status" value="1"/>
</dbReference>
<dbReference type="STRING" id="45354.A0A1L0BAW1"/>
<evidence type="ECO:0000259" key="11">
    <source>
        <dbReference type="Pfam" id="PF00723"/>
    </source>
</evidence>
<protein>
    <recommendedName>
        <fullName evidence="3">glucan 1,4-alpha-glucosidase</fullName>
        <ecNumber evidence="3">3.2.1.3</ecNumber>
    </recommendedName>
    <alternativeName>
        <fullName evidence="9">1,4-alpha-D-glucan glucohydrolase</fullName>
    </alternativeName>
    <alternativeName>
        <fullName evidence="8">Glucan 1,4-alpha-glucosidase</fullName>
    </alternativeName>
</protein>
<gene>
    <name evidence="12" type="ORF">SAMEA4029010_CIC11G00000004548</name>
</gene>
<keyword evidence="7" id="KW-0624">Polysaccharide degradation</keyword>
<dbReference type="InterPro" id="IPR012341">
    <property type="entry name" value="6hp_glycosidase-like_sf"/>
</dbReference>
<feature type="signal peptide" evidence="10">
    <location>
        <begin position="1"/>
        <end position="16"/>
    </location>
</feature>
<comment type="similarity">
    <text evidence="2">Belongs to the glycosyl hydrolase 15 family.</text>
</comment>
<evidence type="ECO:0000256" key="3">
    <source>
        <dbReference type="ARBA" id="ARBA00012593"/>
    </source>
</evidence>
<evidence type="ECO:0000256" key="1">
    <source>
        <dbReference type="ARBA" id="ARBA00001863"/>
    </source>
</evidence>
<dbReference type="EMBL" id="LT635756">
    <property type="protein sequence ID" value="SGZ47746.1"/>
    <property type="molecule type" value="Genomic_DNA"/>
</dbReference>
<dbReference type="GO" id="GO:0000324">
    <property type="term" value="C:fungal-type vacuole"/>
    <property type="evidence" value="ECO:0007669"/>
    <property type="project" value="TreeGrafter"/>
</dbReference>
<comment type="catalytic activity">
    <reaction evidence="1">
        <text>Hydrolysis of terminal (1-&gt;4)-linked alpha-D-glucose residues successively from non-reducing ends of the chains with release of beta-D-glucose.</text>
        <dbReference type="EC" id="3.2.1.3"/>
    </reaction>
</comment>
<name>A0A1L0BAW1_9ASCO</name>
<dbReference type="PANTHER" id="PTHR31616:SF9">
    <property type="entry name" value="GLUCOAMYLASE, INTRACELLULAR SPORULATION-SPECIFIC"/>
    <property type="match status" value="1"/>
</dbReference>
<keyword evidence="13" id="KW-1185">Reference proteome</keyword>
<feature type="chain" id="PRO_5012091865" description="glucan 1,4-alpha-glucosidase" evidence="10">
    <location>
        <begin position="17"/>
        <end position="542"/>
    </location>
</feature>
<keyword evidence="4" id="KW-0378">Hydrolase</keyword>
<dbReference type="GO" id="GO:0004339">
    <property type="term" value="F:glucan 1,4-alpha-glucosidase activity"/>
    <property type="evidence" value="ECO:0007669"/>
    <property type="project" value="UniProtKB-EC"/>
</dbReference>
<dbReference type="InterPro" id="IPR000165">
    <property type="entry name" value="Glucoamylase"/>
</dbReference>
<dbReference type="OrthoDB" id="6123450at2759"/>
<evidence type="ECO:0000256" key="5">
    <source>
        <dbReference type="ARBA" id="ARBA00023277"/>
    </source>
</evidence>
<accession>A0A1L0BAW1</accession>
<reference evidence="12 13" key="1">
    <citation type="submission" date="2016-10" db="EMBL/GenBank/DDBJ databases">
        <authorList>
            <person name="de Groot N.N."/>
        </authorList>
    </citation>
    <scope>NUCLEOTIDE SEQUENCE [LARGE SCALE GENOMIC DNA]</scope>
    <source>
        <strain evidence="12 13">CBS 141442</strain>
    </source>
</reference>
<evidence type="ECO:0000256" key="6">
    <source>
        <dbReference type="ARBA" id="ARBA00023295"/>
    </source>
</evidence>
<evidence type="ECO:0000256" key="8">
    <source>
        <dbReference type="ARBA" id="ARBA00033442"/>
    </source>
</evidence>
<dbReference type="SUPFAM" id="SSF48208">
    <property type="entry name" value="Six-hairpin glycosidases"/>
    <property type="match status" value="1"/>
</dbReference>
<evidence type="ECO:0000256" key="7">
    <source>
        <dbReference type="ARBA" id="ARBA00023326"/>
    </source>
</evidence>
<sequence length="542" mass="62040">MQLSPVFVALVASANCLTLPFRWNSDFVQIPMLSLSWLSVSEEKDGYMNNPQFELWVDIQANRSFAYILENIGGASNSLDPKEVAYGVVIASPLKKSPNYFYNWIRDSALTIRSLIYHLDDNMAEDFSDTFLRNVVERYIEVNYHLQRLPNKSGKFNDKTRSGLGEPKFMPDGTTFDDNWGRPQSDGPGLRVLTITNYLNFLNKHGLSISNTFLGNASFVYHEIVKPDLEYVMYNWNSDAFDLWEEINASHFFNALTQLRALGDGHKLASRLGESPDFLQQLQKQYEDLKAYINDPATGFTRPTLPYVVETPALVRDRKRGGLDAATLLAALHAHNLEYGNTDDIPFDVDDSRILNTISAMVADMKYRYPINHDKIRLRQNIGVGLGRYPEDVYDGYGTSEGNPWFISTASAAEVVFKWIFKKVTREQDIVITPFNKDFFGAFIDDLTDEELGPGEYVIPFGSHRYKQVLISMFNYSDSFMDVIQSHVDSLNGQMLEQFNKYHGYMQGADNLTWSYSSFYNCVRWRFKASFLIDSMRLLAKL</sequence>
<feature type="domain" description="GH15-like" evidence="11">
    <location>
        <begin position="84"/>
        <end position="521"/>
    </location>
</feature>
<organism evidence="12 13">
    <name type="scientific">Sungouiella intermedia</name>
    <dbReference type="NCBI Taxonomy" id="45354"/>
    <lineage>
        <taxon>Eukaryota</taxon>
        <taxon>Fungi</taxon>
        <taxon>Dikarya</taxon>
        <taxon>Ascomycota</taxon>
        <taxon>Saccharomycotina</taxon>
        <taxon>Pichiomycetes</taxon>
        <taxon>Metschnikowiaceae</taxon>
        <taxon>Sungouiella</taxon>
    </lineage>
</organism>
<evidence type="ECO:0000256" key="9">
    <source>
        <dbReference type="ARBA" id="ARBA00033473"/>
    </source>
</evidence>
<evidence type="ECO:0000256" key="4">
    <source>
        <dbReference type="ARBA" id="ARBA00022801"/>
    </source>
</evidence>
<keyword evidence="6" id="KW-0326">Glycosidase</keyword>
<dbReference type="PRINTS" id="PR00736">
    <property type="entry name" value="GLHYDRLASE15"/>
</dbReference>
<keyword evidence="5" id="KW-0119">Carbohydrate metabolism</keyword>
<evidence type="ECO:0000313" key="12">
    <source>
        <dbReference type="EMBL" id="SGZ47746.1"/>
    </source>
</evidence>
<keyword evidence="10" id="KW-0732">Signal</keyword>
<dbReference type="Gene3D" id="1.50.10.10">
    <property type="match status" value="1"/>
</dbReference>
<proteinExistence type="inferred from homology"/>
<evidence type="ECO:0000256" key="10">
    <source>
        <dbReference type="SAM" id="SignalP"/>
    </source>
</evidence>
<dbReference type="EC" id="3.2.1.3" evidence="3"/>
<dbReference type="InterPro" id="IPR011613">
    <property type="entry name" value="GH15-like"/>
</dbReference>
<dbReference type="AlphaFoldDB" id="A0A1L0BAW1"/>
<dbReference type="GO" id="GO:0000272">
    <property type="term" value="P:polysaccharide catabolic process"/>
    <property type="evidence" value="ECO:0007669"/>
    <property type="project" value="UniProtKB-KW"/>
</dbReference>